<keyword evidence="5 7" id="KW-0175">Coiled coil</keyword>
<dbReference type="SMART" id="SM00968">
    <property type="entry name" value="SMC_hinge"/>
    <property type="match status" value="1"/>
</dbReference>
<dbReference type="EMBL" id="DTGT01000247">
    <property type="protein sequence ID" value="HGH61211.1"/>
    <property type="molecule type" value="Genomic_DNA"/>
</dbReference>
<dbReference type="NCBIfam" id="TIGR02168">
    <property type="entry name" value="SMC_prok_B"/>
    <property type="match status" value="1"/>
</dbReference>
<comment type="caution">
    <text evidence="9">The sequence shown here is derived from an EMBL/GenBank/DDBJ whole genome shotgun (WGS) entry which is preliminary data.</text>
</comment>
<dbReference type="Gene3D" id="1.20.1060.20">
    <property type="match status" value="1"/>
</dbReference>
<feature type="coiled-coil region" evidence="7">
    <location>
        <begin position="213"/>
        <end position="307"/>
    </location>
</feature>
<evidence type="ECO:0000256" key="7">
    <source>
        <dbReference type="HAMAP-Rule" id="MF_01894"/>
    </source>
</evidence>
<dbReference type="PIRSF" id="PIRSF005719">
    <property type="entry name" value="SMC"/>
    <property type="match status" value="1"/>
</dbReference>
<dbReference type="PANTHER" id="PTHR43977">
    <property type="entry name" value="STRUCTURAL MAINTENANCE OF CHROMOSOMES PROTEIN 3"/>
    <property type="match status" value="1"/>
</dbReference>
<dbReference type="Gene3D" id="3.40.50.300">
    <property type="entry name" value="P-loop containing nucleotide triphosphate hydrolases"/>
    <property type="match status" value="2"/>
</dbReference>
<dbReference type="AlphaFoldDB" id="A0A7C4EU20"/>
<dbReference type="GO" id="GO:0006260">
    <property type="term" value="P:DNA replication"/>
    <property type="evidence" value="ECO:0007669"/>
    <property type="project" value="UniProtKB-UniRule"/>
</dbReference>
<dbReference type="GO" id="GO:0007059">
    <property type="term" value="P:chromosome segregation"/>
    <property type="evidence" value="ECO:0007669"/>
    <property type="project" value="UniProtKB-UniRule"/>
</dbReference>
<comment type="similarity">
    <text evidence="7">Belongs to the SMC family.</text>
</comment>
<dbReference type="CDD" id="cd03278">
    <property type="entry name" value="ABC_SMC_barmotin"/>
    <property type="match status" value="1"/>
</dbReference>
<protein>
    <recommendedName>
        <fullName evidence="7">Chromosome partition protein Smc</fullName>
    </recommendedName>
</protein>
<dbReference type="HAMAP" id="MF_01894">
    <property type="entry name" value="Smc_prok"/>
    <property type="match status" value="1"/>
</dbReference>
<dbReference type="Gene3D" id="3.30.70.1620">
    <property type="match status" value="1"/>
</dbReference>
<dbReference type="SUPFAM" id="SSF52540">
    <property type="entry name" value="P-loop containing nucleoside triphosphate hydrolases"/>
    <property type="match status" value="1"/>
</dbReference>
<sequence length="1220" mass="138143">MPPWGDGQRDTRRSSRPTCHGFLLYRGEAIYYSLPENRFSSRSMRLTKLEIKGFKSFPDKAVLEFRRGITGVVGPNGCGKSNILEAIRWVMGEQRPRTLRGARMGDVIFNGSETRRPVGMAEVRMTLEVDPRYCPPALRDYDEVMVARRIFRDGESQYEINGVPCRLSDVVDLFLDTGLTQNSYAILEQGRVEMVVSSKPEDRRWLIEEAAGITRYKIRKETATKRLEQTQTNLERLRDVLNEVNRQAAALRKQARRAERYRLLRDRLRSLELAWNASECRKLSTQIEEGEAELSRLRDSLIEVQSRNALEGGVLQRDRQALADMDKKTIELHEQQHALEMAMEAARVDAARSREKMTHLQSQRQRLLRDQQEKGVLRDQCARRIQEGQGTASALASQILQGRETQRTAAEALERFRTDSEQVQERIEAIKTSLFQALQACAAKRNQKEAAQRRIQEISFRQTRMAEERRSAEAQAAAASARLGSLQVALEEMRTRRRQSIEEKDELLKRLKERQAVLQGLRDTIRGLETEYARIASRLASLEELDKSGAHFDQSVQYMMAQRANWPDGTLIGPLADFIEVTEGYEKALAAVLERRLGSFVVSSPTDAAFGVEMLRESGQGRTTFVPKIPRATVVPSPSACDAALTNLSDVVRFAEGFEELGQHLVGRCVVVEDINEALRLWSRNGAPLDFATMEGDFLDHTGELTGGSWNTKTEKVFTLRREIVELRNAKESLEKTLEAHRTQCSEAERAYEETSKRKTRAEEAAAELRVEEIRKANEIEKLQGLVATLHRKTKTMALEMETLDKEKTSLMDASAASQTEIDQLEGTIRGLKERTALCRVESEDLNRQREELAHRHANSQVEVAKLEERHASTTKELERNKQLYAQLESQLKAIQQELEANATETEAVKERLRNAEDNEKAHMLSHKACSEQLATLGRERESLTLKIQEIEAHAAASNKEEKTLQGQIHEREIALVQLKQALRHLTQNMIERYGVADTPVVSETSAVDQKEIEHVRKQIDELGDVNLSAVREYQNVQERLTFLRAQESDLKEAMQSLHETIQKITAATNELFVNAFETINEKFQEMFSFLFQGGEASLELVGSENVLEAGVDIVARPPGKKRQAMGLLSGGEKALTAIALIFAIFLTRPSPFCLLDEVDAPLDDANISRFNDMLRSLSDKTQFIVITHNKRTMEVADCLYGITMEEPGVSSIVSVDLAR</sequence>
<evidence type="ECO:0000256" key="2">
    <source>
        <dbReference type="ARBA" id="ARBA00022490"/>
    </source>
</evidence>
<evidence type="ECO:0000256" key="5">
    <source>
        <dbReference type="ARBA" id="ARBA00023054"/>
    </source>
</evidence>
<reference evidence="9" key="1">
    <citation type="journal article" date="2020" name="mSystems">
        <title>Genome- and Community-Level Interaction Insights into Carbon Utilization and Element Cycling Functions of Hydrothermarchaeota in Hydrothermal Sediment.</title>
        <authorList>
            <person name="Zhou Z."/>
            <person name="Liu Y."/>
            <person name="Xu W."/>
            <person name="Pan J."/>
            <person name="Luo Z.H."/>
            <person name="Li M."/>
        </authorList>
    </citation>
    <scope>NUCLEOTIDE SEQUENCE [LARGE SCALE GENOMIC DNA]</scope>
    <source>
        <strain evidence="9">SpSt-769</strain>
    </source>
</reference>
<feature type="coiled-coil region" evidence="7">
    <location>
        <begin position="815"/>
        <end position="961"/>
    </location>
</feature>
<dbReference type="Gene3D" id="6.10.140.1720">
    <property type="match status" value="1"/>
</dbReference>
<feature type="binding site" evidence="7">
    <location>
        <begin position="75"/>
        <end position="82"/>
    </location>
    <ligand>
        <name>ATP</name>
        <dbReference type="ChEBI" id="CHEBI:30616"/>
    </ligand>
</feature>
<dbReference type="Pfam" id="PF02463">
    <property type="entry name" value="SMC_N"/>
    <property type="match status" value="1"/>
</dbReference>
<dbReference type="SUPFAM" id="SSF90257">
    <property type="entry name" value="Myosin rod fragments"/>
    <property type="match status" value="1"/>
</dbReference>
<feature type="coiled-coil region" evidence="7">
    <location>
        <begin position="1034"/>
        <end position="1071"/>
    </location>
</feature>
<keyword evidence="3 7" id="KW-0547">Nucleotide-binding</keyword>
<dbReference type="SUPFAM" id="SSF75553">
    <property type="entry name" value="Smc hinge domain"/>
    <property type="match status" value="1"/>
</dbReference>
<dbReference type="GO" id="GO:0003677">
    <property type="term" value="F:DNA binding"/>
    <property type="evidence" value="ECO:0007669"/>
    <property type="project" value="UniProtKB-UniRule"/>
</dbReference>
<evidence type="ECO:0000256" key="4">
    <source>
        <dbReference type="ARBA" id="ARBA00022840"/>
    </source>
</evidence>
<dbReference type="InterPro" id="IPR011890">
    <property type="entry name" value="SMC_prok"/>
</dbReference>
<dbReference type="Pfam" id="PF06470">
    <property type="entry name" value="SMC_hinge"/>
    <property type="match status" value="1"/>
</dbReference>
<dbReference type="GO" id="GO:0005694">
    <property type="term" value="C:chromosome"/>
    <property type="evidence" value="ECO:0007669"/>
    <property type="project" value="InterPro"/>
</dbReference>
<comment type="function">
    <text evidence="7">Required for chromosome condensation and partitioning.</text>
</comment>
<dbReference type="FunFam" id="3.40.50.300:FF:000901">
    <property type="entry name" value="Chromosome partition protein Smc"/>
    <property type="match status" value="1"/>
</dbReference>
<dbReference type="GO" id="GO:0007062">
    <property type="term" value="P:sister chromatid cohesion"/>
    <property type="evidence" value="ECO:0007669"/>
    <property type="project" value="InterPro"/>
</dbReference>
<organism evidence="9">
    <name type="scientific">Desulfomonile tiedjei</name>
    <dbReference type="NCBI Taxonomy" id="2358"/>
    <lineage>
        <taxon>Bacteria</taxon>
        <taxon>Pseudomonadati</taxon>
        <taxon>Thermodesulfobacteriota</taxon>
        <taxon>Desulfomonilia</taxon>
        <taxon>Desulfomonilales</taxon>
        <taxon>Desulfomonilaceae</taxon>
        <taxon>Desulfomonile</taxon>
    </lineage>
</organism>
<dbReference type="InterPro" id="IPR027417">
    <property type="entry name" value="P-loop_NTPase"/>
</dbReference>
<accession>A0A7C4EU20</accession>
<evidence type="ECO:0000256" key="6">
    <source>
        <dbReference type="ARBA" id="ARBA00023125"/>
    </source>
</evidence>
<comment type="domain">
    <text evidence="7">Contains large globular domains required for ATP hydrolysis at each terminus and a third globular domain forming a flexible hinge near the middle of the molecule. These domains are separated by coiled-coil structures.</text>
</comment>
<proteinExistence type="inferred from homology"/>
<comment type="subunit">
    <text evidence="7">Homodimer.</text>
</comment>
<dbReference type="GO" id="GO:0005524">
    <property type="term" value="F:ATP binding"/>
    <property type="evidence" value="ECO:0007669"/>
    <property type="project" value="UniProtKB-UniRule"/>
</dbReference>
<dbReference type="GO" id="GO:0005737">
    <property type="term" value="C:cytoplasm"/>
    <property type="evidence" value="ECO:0007669"/>
    <property type="project" value="UniProtKB-SubCell"/>
</dbReference>
<evidence type="ECO:0000313" key="9">
    <source>
        <dbReference type="EMBL" id="HGH61211.1"/>
    </source>
</evidence>
<evidence type="ECO:0000259" key="8">
    <source>
        <dbReference type="SMART" id="SM00968"/>
    </source>
</evidence>
<keyword evidence="4 7" id="KW-0067">ATP-binding</keyword>
<name>A0A7C4EU20_9BACT</name>
<feature type="coiled-coil region" evidence="7">
    <location>
        <begin position="717"/>
        <end position="777"/>
    </location>
</feature>
<feature type="coiled-coil region" evidence="7">
    <location>
        <begin position="490"/>
        <end position="545"/>
    </location>
</feature>
<dbReference type="InterPro" id="IPR003395">
    <property type="entry name" value="RecF/RecN/SMC_N"/>
</dbReference>
<keyword evidence="2 7" id="KW-0963">Cytoplasm</keyword>
<dbReference type="InterPro" id="IPR010935">
    <property type="entry name" value="SMC_hinge"/>
</dbReference>
<dbReference type="GO" id="GO:0030261">
    <property type="term" value="P:chromosome condensation"/>
    <property type="evidence" value="ECO:0007669"/>
    <property type="project" value="InterPro"/>
</dbReference>
<feature type="domain" description="SMC hinge" evidence="8">
    <location>
        <begin position="569"/>
        <end position="682"/>
    </location>
</feature>
<comment type="subcellular location">
    <subcellularLocation>
        <location evidence="1 7">Cytoplasm</location>
    </subcellularLocation>
</comment>
<dbReference type="InterPro" id="IPR024704">
    <property type="entry name" value="SMC"/>
</dbReference>
<dbReference type="GO" id="GO:0016887">
    <property type="term" value="F:ATP hydrolysis activity"/>
    <property type="evidence" value="ECO:0007669"/>
    <property type="project" value="InterPro"/>
</dbReference>
<gene>
    <name evidence="7 9" type="primary">smc</name>
    <name evidence="9" type="ORF">ENV54_07935</name>
</gene>
<evidence type="ECO:0000256" key="3">
    <source>
        <dbReference type="ARBA" id="ARBA00022741"/>
    </source>
</evidence>
<keyword evidence="6 7" id="KW-0238">DNA-binding</keyword>
<dbReference type="InterPro" id="IPR036277">
    <property type="entry name" value="SMC_hinge_sf"/>
</dbReference>
<evidence type="ECO:0000256" key="1">
    <source>
        <dbReference type="ARBA" id="ARBA00004496"/>
    </source>
</evidence>